<accession>A0ABQ9F7M4</accession>
<dbReference type="PROSITE" id="PS50017">
    <property type="entry name" value="DEATH_DOMAIN"/>
    <property type="match status" value="1"/>
</dbReference>
<evidence type="ECO:0008006" key="10">
    <source>
        <dbReference type="Google" id="ProtNLM"/>
    </source>
</evidence>
<evidence type="ECO:0000259" key="7">
    <source>
        <dbReference type="PROSITE" id="PS50104"/>
    </source>
</evidence>
<evidence type="ECO:0000256" key="2">
    <source>
        <dbReference type="ARBA" id="ARBA00022490"/>
    </source>
</evidence>
<dbReference type="Gene3D" id="3.40.50.10140">
    <property type="entry name" value="Toll/interleukin-1 receptor homology (TIR) domain"/>
    <property type="match status" value="1"/>
</dbReference>
<evidence type="ECO:0000313" key="8">
    <source>
        <dbReference type="EMBL" id="KAJ8311862.1"/>
    </source>
</evidence>
<sequence length="354" mass="40720">MASEDEDFSDLLKQCEGIPLHALRTSVRRFLSKYLDVEGAMYGDRFNDYNGLAELAGFDYKDIQNFQRHRSPTEQLLHTWGNRPDLHPTCENLVKYLLQLDRRDILTDCRDFIVKEIEEFKKNTSNLLKQTDRFSQIPQQRNENGSRLNEDEVISVEDAVNGARGDMHYWDAFVIYNPEGKDLSFVKQMADILEGPEYNLRLFIPWRDDLPGTAQHEVTAKLIAERCRRTIVILSTDFHKSSVADFQLKFAQCLSPGARSKKVIPIRINMCGIPSILKIVTVCDFTKEETIEWAWPRVAAVLKSPLNPDPRQYSVSPETLKDIKLDTEFANIPKAFWALTVATMPFPDPYEAPT</sequence>
<dbReference type="EMBL" id="JARBDR010000470">
    <property type="protein sequence ID" value="KAJ8311862.1"/>
    <property type="molecule type" value="Genomic_DNA"/>
</dbReference>
<gene>
    <name evidence="8" type="ORF">KUTeg_010588</name>
</gene>
<reference evidence="8 9" key="1">
    <citation type="submission" date="2022-12" db="EMBL/GenBank/DDBJ databases">
        <title>Chromosome-level genome of Tegillarca granosa.</title>
        <authorList>
            <person name="Kim J."/>
        </authorList>
    </citation>
    <scope>NUCLEOTIDE SEQUENCE [LARGE SCALE GENOMIC DNA]</scope>
    <source>
        <strain evidence="8">Teg-2019</strain>
        <tissue evidence="8">Adductor muscle</tissue>
    </source>
</reference>
<dbReference type="Pfam" id="PF13676">
    <property type="entry name" value="TIR_2"/>
    <property type="match status" value="1"/>
</dbReference>
<dbReference type="InterPro" id="IPR000157">
    <property type="entry name" value="TIR_dom"/>
</dbReference>
<dbReference type="CDD" id="cd08312">
    <property type="entry name" value="Death_MyD88"/>
    <property type="match status" value="1"/>
</dbReference>
<protein>
    <recommendedName>
        <fullName evidence="10">Myeloid differentiation primary response protein MyD88</fullName>
    </recommendedName>
</protein>
<dbReference type="PANTHER" id="PTHR15079:SF3">
    <property type="entry name" value="MYELOID DIFFERENTIATION PRIMARY RESPONSE PROTEIN MYD88"/>
    <property type="match status" value="1"/>
</dbReference>
<evidence type="ECO:0000256" key="4">
    <source>
        <dbReference type="ARBA" id="ARBA00022859"/>
    </source>
</evidence>
<evidence type="ECO:0000259" key="6">
    <source>
        <dbReference type="PROSITE" id="PS50017"/>
    </source>
</evidence>
<comment type="subcellular location">
    <subcellularLocation>
        <location evidence="1">Cytoplasm</location>
    </subcellularLocation>
</comment>
<dbReference type="PROSITE" id="PS50104">
    <property type="entry name" value="TIR"/>
    <property type="match status" value="1"/>
</dbReference>
<dbReference type="Gene3D" id="1.10.533.10">
    <property type="entry name" value="Death Domain, Fas"/>
    <property type="match status" value="1"/>
</dbReference>
<dbReference type="Pfam" id="PF00531">
    <property type="entry name" value="Death"/>
    <property type="match status" value="1"/>
</dbReference>
<organism evidence="8 9">
    <name type="scientific">Tegillarca granosa</name>
    <name type="common">Malaysian cockle</name>
    <name type="synonym">Anadara granosa</name>
    <dbReference type="NCBI Taxonomy" id="220873"/>
    <lineage>
        <taxon>Eukaryota</taxon>
        <taxon>Metazoa</taxon>
        <taxon>Spiralia</taxon>
        <taxon>Lophotrochozoa</taxon>
        <taxon>Mollusca</taxon>
        <taxon>Bivalvia</taxon>
        <taxon>Autobranchia</taxon>
        <taxon>Pteriomorphia</taxon>
        <taxon>Arcoida</taxon>
        <taxon>Arcoidea</taxon>
        <taxon>Arcidae</taxon>
        <taxon>Tegillarca</taxon>
    </lineage>
</organism>
<dbReference type="SUPFAM" id="SSF52200">
    <property type="entry name" value="Toll/Interleukin receptor TIR domain"/>
    <property type="match status" value="1"/>
</dbReference>
<evidence type="ECO:0000313" key="9">
    <source>
        <dbReference type="Proteomes" id="UP001217089"/>
    </source>
</evidence>
<name>A0ABQ9F7M4_TEGGR</name>
<keyword evidence="4" id="KW-0391">Immunity</keyword>
<dbReference type="Proteomes" id="UP001217089">
    <property type="component" value="Unassembled WGS sequence"/>
</dbReference>
<feature type="domain" description="TIR" evidence="7">
    <location>
        <begin position="168"/>
        <end position="302"/>
    </location>
</feature>
<dbReference type="InterPro" id="IPR034249">
    <property type="entry name" value="MyD88_Death"/>
</dbReference>
<dbReference type="InterPro" id="IPR011029">
    <property type="entry name" value="DEATH-like_dom_sf"/>
</dbReference>
<dbReference type="SMART" id="SM00255">
    <property type="entry name" value="TIR"/>
    <property type="match status" value="1"/>
</dbReference>
<dbReference type="InterPro" id="IPR000488">
    <property type="entry name" value="Death_dom"/>
</dbReference>
<evidence type="ECO:0000256" key="5">
    <source>
        <dbReference type="ARBA" id="ARBA00023198"/>
    </source>
</evidence>
<evidence type="ECO:0000256" key="3">
    <source>
        <dbReference type="ARBA" id="ARBA00022588"/>
    </source>
</evidence>
<comment type="caution">
    <text evidence="8">The sequence shown here is derived from an EMBL/GenBank/DDBJ whole genome shotgun (WGS) entry which is preliminary data.</text>
</comment>
<keyword evidence="2" id="KW-0963">Cytoplasm</keyword>
<dbReference type="SUPFAM" id="SSF47986">
    <property type="entry name" value="DEATH domain"/>
    <property type="match status" value="1"/>
</dbReference>
<feature type="domain" description="Death" evidence="6">
    <location>
        <begin position="48"/>
        <end position="113"/>
    </location>
</feature>
<dbReference type="InterPro" id="IPR017281">
    <property type="entry name" value="Myelin_different_resp_MyD88"/>
</dbReference>
<dbReference type="InterPro" id="IPR035897">
    <property type="entry name" value="Toll_tir_struct_dom_sf"/>
</dbReference>
<keyword evidence="9" id="KW-1185">Reference proteome</keyword>
<dbReference type="PANTHER" id="PTHR15079">
    <property type="entry name" value="MYD88"/>
    <property type="match status" value="1"/>
</dbReference>
<proteinExistence type="predicted"/>
<keyword evidence="3" id="KW-0399">Innate immunity</keyword>
<keyword evidence="5" id="KW-0395">Inflammatory response</keyword>
<evidence type="ECO:0000256" key="1">
    <source>
        <dbReference type="ARBA" id="ARBA00004496"/>
    </source>
</evidence>